<keyword evidence="2" id="KW-1185">Reference proteome</keyword>
<sequence>MESEKRFSLYEDHFISIINKRLTVDLKNHNWLTTKILNNDFKHKDREKERLVPLQEADLPNNYRSKKMTVAFLRIKLRIKRKVLAQTPDGVLSAWNVKKKIQILESTGSTASRSRPQSLKKLRSHTTRFEAFIWTPRHTAA</sequence>
<dbReference type="EMBL" id="JACKWZ010000006">
    <property type="protein sequence ID" value="KAF9423875.1"/>
    <property type="molecule type" value="Genomic_DNA"/>
</dbReference>
<organism evidence="1 2">
    <name type="scientific">Spodoptera exigua</name>
    <name type="common">Beet armyworm</name>
    <name type="synonym">Noctua fulgens</name>
    <dbReference type="NCBI Taxonomy" id="7107"/>
    <lineage>
        <taxon>Eukaryota</taxon>
        <taxon>Metazoa</taxon>
        <taxon>Ecdysozoa</taxon>
        <taxon>Arthropoda</taxon>
        <taxon>Hexapoda</taxon>
        <taxon>Insecta</taxon>
        <taxon>Pterygota</taxon>
        <taxon>Neoptera</taxon>
        <taxon>Endopterygota</taxon>
        <taxon>Lepidoptera</taxon>
        <taxon>Glossata</taxon>
        <taxon>Ditrysia</taxon>
        <taxon>Noctuoidea</taxon>
        <taxon>Noctuidae</taxon>
        <taxon>Amphipyrinae</taxon>
        <taxon>Spodoptera</taxon>
    </lineage>
</organism>
<protein>
    <submittedName>
        <fullName evidence="1">Uncharacterized protein</fullName>
    </submittedName>
</protein>
<proteinExistence type="predicted"/>
<accession>A0A835GQZ3</accession>
<gene>
    <name evidence="1" type="ORF">HW555_000933</name>
</gene>
<dbReference type="Proteomes" id="UP000648187">
    <property type="component" value="Unassembled WGS sequence"/>
</dbReference>
<evidence type="ECO:0000313" key="2">
    <source>
        <dbReference type="Proteomes" id="UP000648187"/>
    </source>
</evidence>
<name>A0A835GQZ3_SPOEX</name>
<evidence type="ECO:0000313" key="1">
    <source>
        <dbReference type="EMBL" id="KAF9423875.1"/>
    </source>
</evidence>
<reference evidence="1" key="1">
    <citation type="submission" date="2020-08" db="EMBL/GenBank/DDBJ databases">
        <title>Spodoptera exigua strain:BAW_Kor-Di-RS1 Genome sequencing and assembly.</title>
        <authorList>
            <person name="Kim J."/>
            <person name="Nam H.Y."/>
            <person name="Kwon M."/>
            <person name="Choi J.H."/>
            <person name="Cho S.R."/>
            <person name="Kim G.-H."/>
        </authorList>
    </citation>
    <scope>NUCLEOTIDE SEQUENCE</scope>
    <source>
        <strain evidence="1">BAW_Kor-Di-RS1</strain>
        <tissue evidence="1">Whole-body</tissue>
    </source>
</reference>
<dbReference type="AlphaFoldDB" id="A0A835GQZ3"/>
<comment type="caution">
    <text evidence="1">The sequence shown here is derived from an EMBL/GenBank/DDBJ whole genome shotgun (WGS) entry which is preliminary data.</text>
</comment>